<feature type="compositionally biased region" description="Polar residues" evidence="9">
    <location>
        <begin position="50"/>
        <end position="66"/>
    </location>
</feature>
<dbReference type="Proteomes" id="UP001515500">
    <property type="component" value="Chromosome 16"/>
</dbReference>
<evidence type="ECO:0000256" key="8">
    <source>
        <dbReference type="ARBA" id="ARBA00079578"/>
    </source>
</evidence>
<dbReference type="FunFam" id="1.25.40.180:FF:000034">
    <property type="entry name" value="Eukaryotic translation initiation factor 4G"/>
    <property type="match status" value="1"/>
</dbReference>
<reference evidence="12" key="1">
    <citation type="submission" date="2025-08" db="UniProtKB">
        <authorList>
            <consortium name="RefSeq"/>
        </authorList>
    </citation>
    <scope>IDENTIFICATION</scope>
</reference>
<feature type="compositionally biased region" description="Polar residues" evidence="9">
    <location>
        <begin position="1696"/>
        <end position="1705"/>
    </location>
</feature>
<dbReference type="GO" id="GO:0016281">
    <property type="term" value="C:eukaryotic translation initiation factor 4F complex"/>
    <property type="evidence" value="ECO:0007669"/>
    <property type="project" value="TreeGrafter"/>
</dbReference>
<feature type="compositionally biased region" description="Polar residues" evidence="9">
    <location>
        <begin position="916"/>
        <end position="931"/>
    </location>
</feature>
<feature type="compositionally biased region" description="Polar residues" evidence="9">
    <location>
        <begin position="1670"/>
        <end position="1686"/>
    </location>
</feature>
<feature type="region of interest" description="Disordered" evidence="9">
    <location>
        <begin position="894"/>
        <end position="969"/>
    </location>
</feature>
<feature type="compositionally biased region" description="Polar residues" evidence="9">
    <location>
        <begin position="748"/>
        <end position="758"/>
    </location>
</feature>
<dbReference type="GO" id="GO:0003743">
    <property type="term" value="F:translation initiation factor activity"/>
    <property type="evidence" value="ECO:0007669"/>
    <property type="project" value="UniProtKB-KW"/>
</dbReference>
<comment type="subunit">
    <text evidence="6">EIF4F is a multi-subunit complex, the composition of which varies with external and internal environmental conditions. It is composed of at least EIF4A, EIF4E and EIF4G. In higher plants two isoforms of EIF4F have been identified, named isoform EIF4F and isoform EIF(iso)4F. Isoform EIF4F has subunits p220 and p26, whereas isoform EIF(iso)4F has subunits p82 and p28.</text>
</comment>
<feature type="compositionally biased region" description="Basic and acidic residues" evidence="9">
    <location>
        <begin position="1120"/>
        <end position="1138"/>
    </location>
</feature>
<name>A0AB40CTQ1_DIOCR</name>
<evidence type="ECO:0000313" key="12">
    <source>
        <dbReference type="RefSeq" id="XP_039141935.1"/>
    </source>
</evidence>
<dbReference type="GeneID" id="120279134"/>
<evidence type="ECO:0000256" key="4">
    <source>
        <dbReference type="ARBA" id="ARBA00022917"/>
    </source>
</evidence>
<feature type="compositionally biased region" description="Low complexity" evidence="9">
    <location>
        <begin position="578"/>
        <end position="591"/>
    </location>
</feature>
<evidence type="ECO:0000259" key="10">
    <source>
        <dbReference type="PROSITE" id="PS51366"/>
    </source>
</evidence>
<feature type="compositionally biased region" description="Basic and acidic residues" evidence="9">
    <location>
        <begin position="769"/>
        <end position="781"/>
    </location>
</feature>
<dbReference type="SMART" id="SM00543">
    <property type="entry name" value="MIF4G"/>
    <property type="match status" value="1"/>
</dbReference>
<gene>
    <name evidence="12" type="primary">LOC120279134</name>
</gene>
<dbReference type="Pfam" id="PF02854">
    <property type="entry name" value="MIF4G"/>
    <property type="match status" value="1"/>
</dbReference>
<feature type="region of interest" description="Disordered" evidence="9">
    <location>
        <begin position="554"/>
        <end position="784"/>
    </location>
</feature>
<feature type="compositionally biased region" description="Polar residues" evidence="9">
    <location>
        <begin position="894"/>
        <end position="907"/>
    </location>
</feature>
<dbReference type="SUPFAM" id="SSF48371">
    <property type="entry name" value="ARM repeat"/>
    <property type="match status" value="2"/>
</dbReference>
<dbReference type="InterPro" id="IPR003891">
    <property type="entry name" value="Initiation_fac_eIF4g_MI"/>
</dbReference>
<feature type="compositionally biased region" description="Basic and acidic residues" evidence="9">
    <location>
        <begin position="991"/>
        <end position="1005"/>
    </location>
</feature>
<comment type="function">
    <text evidence="5">Component of the protein complex eIF4F, which is involved in the recognition of the mRNA cap, ATP-dependent unwinding of 5'-terminal secondary structure and recruitment of mRNA to the ribosome.</text>
</comment>
<feature type="region of interest" description="Disordered" evidence="9">
    <location>
        <begin position="1581"/>
        <end position="1717"/>
    </location>
</feature>
<feature type="compositionally biased region" description="Basic and acidic residues" evidence="9">
    <location>
        <begin position="623"/>
        <end position="638"/>
    </location>
</feature>
<dbReference type="Gene3D" id="1.25.40.180">
    <property type="match status" value="2"/>
</dbReference>
<dbReference type="GO" id="GO:0006417">
    <property type="term" value="P:regulation of translation"/>
    <property type="evidence" value="ECO:0007669"/>
    <property type="project" value="UniProtKB-KW"/>
</dbReference>
<feature type="compositionally biased region" description="Polar residues" evidence="9">
    <location>
        <begin position="1641"/>
        <end position="1652"/>
    </location>
</feature>
<evidence type="ECO:0000256" key="6">
    <source>
        <dbReference type="ARBA" id="ARBA00065571"/>
    </source>
</evidence>
<dbReference type="SMART" id="SM00544">
    <property type="entry name" value="MA3"/>
    <property type="match status" value="1"/>
</dbReference>
<keyword evidence="3" id="KW-0810">Translation regulation</keyword>
<feature type="compositionally biased region" description="Basic and acidic residues" evidence="9">
    <location>
        <begin position="1653"/>
        <end position="1664"/>
    </location>
</feature>
<dbReference type="PANTHER" id="PTHR23253:SF9">
    <property type="entry name" value="EUKARYOTIC TRANSLATION INITIATION FACTOR 4 GAMMA 2"/>
    <property type="match status" value="1"/>
</dbReference>
<feature type="compositionally biased region" description="Low complexity" evidence="9">
    <location>
        <begin position="667"/>
        <end position="678"/>
    </location>
</feature>
<keyword evidence="4" id="KW-0648">Protein biosynthesis</keyword>
<feature type="domain" description="MI" evidence="10">
    <location>
        <begin position="1726"/>
        <end position="1850"/>
    </location>
</feature>
<feature type="compositionally biased region" description="Polar residues" evidence="9">
    <location>
        <begin position="679"/>
        <end position="689"/>
    </location>
</feature>
<dbReference type="Pfam" id="PF02847">
    <property type="entry name" value="MA3"/>
    <property type="match status" value="1"/>
</dbReference>
<evidence type="ECO:0000313" key="11">
    <source>
        <dbReference type="Proteomes" id="UP001515500"/>
    </source>
</evidence>
<feature type="region of interest" description="Disordered" evidence="9">
    <location>
        <begin position="1119"/>
        <end position="1138"/>
    </location>
</feature>
<feature type="region of interest" description="Disordered" evidence="9">
    <location>
        <begin position="1"/>
        <end position="154"/>
    </location>
</feature>
<dbReference type="PANTHER" id="PTHR23253">
    <property type="entry name" value="EUKARYOTIC TRANSLATION INITIATION FACTOR 4 GAMMA"/>
    <property type="match status" value="1"/>
</dbReference>
<evidence type="ECO:0000256" key="7">
    <source>
        <dbReference type="ARBA" id="ARBA00067320"/>
    </source>
</evidence>
<proteinExistence type="inferred from homology"/>
<sequence length="1914" mass="207201">MSFNQSRAEKSEGQPRKSGRSGSSGYHRPFSSGGKGGGGGGAPPPHSSSNTASVSFNRSSKKSGNAPQYRVSPVSVGSDGGAAVANNVANRTAQNGAHAQIPSHGSSDAPSTSAKPVDSSRNSRALPKAPSSQLTAGASDSAAPVTPAKGDASKQYTLQFGTISPGIMNGMQIPARTSSAPPNLDEQKSDQARHDPFWAMPTLPLPAAPKQQQQTRKDVGAMRQSNLGEAYSQTQTKKEAHVQNSPPVNMPLPKPSVLPVSGPPMPVSMPFQQPHVSLQFGGPGIQLQSQGVTTASLQMPLTFPVGGAPQVPQQMFVSALQSHPMQAQAIMHQGQGFGFAPQVGHQLPSQLGNLGIAIGPQFGQQQPGKFGGQRKATVKITHPDTHEELRLDQRTDSVIDGGSSRHRPISNLTSQSQPLPAYAHPHQMNYYAPLQSNTYGPPIGYPTAPSVPMPSGPMSTHGPRHSYTVGPSGQPVSYMSPPILNPVTGIKTGPPLHGVHESVKSEVSSFSASSSSVPVSIKPLIGSLADKIGTSSVMITAPVSDSEAHNVAKPSLLVTNSHQRKGSEIRLESNLPQSVSVSEPSISKSLSAAPSDAISPQRTEHESVSAAPVSLAGDAVGAEGRKKEPITRSNSLKEHQKKPSKKDPKHMQPQQQQQDSLKSAEVTKSSSNKNSSTSDIPSQPESGSCDNEFKSTGAVDHETVPASSIPAEAVLEKDTSIMIGIPSMKRDSVETSISVALHDDRIPRQNSDSTHSQPQPQPNLVDVGPKSEPKVYEKNESSNDLLQDDISNAKVNFSHHCCSKWKPFTLVKQDVAGPQDCDKSATCQLDDAEKEQLEACSEDVSSCVEVDQKPKKADSCVDDTSVKSDSLSHLSHTHASVDKISLTDCVTNTSESTSHGDFVTSDSALPLEETTVRQTTVSSGTGPNQEGNAADLPSGHPVSVTHSGPKDKLIVEPTRAKTPSGKKKLREILSKADSAGSSDLYNAYKSPQEKHEPSDLSESKDISTTVDTKNMSVNDLNKEAVVIAEDKVGKGEVDDWEDAADISTLKLGMAESNYLAHEAKKQPDEYGNEATGRKKYSRDFLMTFLEHCTELPAGFEIGYGIANALMSGPVSASYAVDREPHPSPGRSTDRSPRAPWVDRRIVVGDDDKWTKFPGSSAPGLDPRLDLAHGISAVSFRPGQGVNHGVLRNPRGQLSSQYVGGILSGPLQAMASPGGVPQNGIDADRWHRAPSAQRGLVPSPQTPLQVMHKATKKYEVGKVSDVEVAKQRQLKSILNKLTPQNFEKLFEQVKTVNIDNPVTLTGVISQIFDKALTEPTFCEMYADFCFHLSSELPDFSENNEKITFKRLLLNKCQEEFERGEREQAEADKAEEEGEIEQSEGEREEKRIKARRRMLGNIRLIGELYKKKMLTERIMHECIKKLLGQYPNPDEEDIEALCKLMSTIGQMIDHPKAKEHMDAYFDMMLKLSTNLKLSSRLRFMLKDAIDLRKNRWQQRRKIEGPKKIEEVHRDVAHERQAQASRLARGPVISSTPRRGAAVDFGPRGSTILSSPPQQMGGSRVFPVQARGPQDVRMEDRHPFENKTFSSPLPQRSTDDDSITLGPKGGLGRGMSFRGQPLTSNAPQSTEFFSSAGDPRRMTTGPNGYSSAPQNSRDDVRSRDVFDRLGGTSYEQPTIPRTYSGNRDSPITDHAADKSSVTSSTGRIQGSVLADPTTSSLTKPLCEDGLRDKSMSAIREYYSAKDDEEVVLCIKELNSPNFFPTMISLWITDSFERKDMERDLLATLLVKLNQSRDDLLSETQLIQGFENVLSSLEDAINDAPKAAEFLGRLFARVILDTPMPLTEIGRLILEGGEEPGQLLESGVASEILGSILEFIQKEKGDSVLNELRVNSGLHLESFRPPHPLRARKLEPFL</sequence>
<dbReference type="PROSITE" id="PS51366">
    <property type="entry name" value="MI"/>
    <property type="match status" value="1"/>
</dbReference>
<feature type="region of interest" description="Disordered" evidence="9">
    <location>
        <begin position="1517"/>
        <end position="1560"/>
    </location>
</feature>
<comment type="similarity">
    <text evidence="1">Belongs to the eukaryotic initiation factor 4G family.</text>
</comment>
<evidence type="ECO:0000256" key="3">
    <source>
        <dbReference type="ARBA" id="ARBA00022845"/>
    </source>
</evidence>
<feature type="compositionally biased region" description="Polar residues" evidence="9">
    <location>
        <begin position="1618"/>
        <end position="1630"/>
    </location>
</feature>
<feature type="compositionally biased region" description="Low complexity" evidence="9">
    <location>
        <begin position="71"/>
        <end position="90"/>
    </location>
</feature>
<evidence type="ECO:0000256" key="5">
    <source>
        <dbReference type="ARBA" id="ARBA00053217"/>
    </source>
</evidence>
<feature type="compositionally biased region" description="Polar residues" evidence="9">
    <location>
        <begin position="1584"/>
        <end position="1593"/>
    </location>
</feature>
<dbReference type="GO" id="GO:0003729">
    <property type="term" value="F:mRNA binding"/>
    <property type="evidence" value="ECO:0007669"/>
    <property type="project" value="TreeGrafter"/>
</dbReference>
<accession>A0AB40CTQ1</accession>
<dbReference type="InterPro" id="IPR003890">
    <property type="entry name" value="MIF4G-like_typ-3"/>
</dbReference>
<keyword evidence="2" id="KW-0396">Initiation factor</keyword>
<protein>
    <recommendedName>
        <fullName evidence="7">Eukaryotic translation initiation factor 4G</fullName>
    </recommendedName>
    <alternativeName>
        <fullName evidence="8">Eukaryotic initiation factor 4F subunit p220</fullName>
    </alternativeName>
</protein>
<feature type="compositionally biased region" description="Polar residues" evidence="9">
    <location>
        <begin position="1548"/>
        <end position="1558"/>
    </location>
</feature>
<dbReference type="FunFam" id="1.25.40.180:FF:000024">
    <property type="entry name" value="Eukaryotic translation initiation factor 4G"/>
    <property type="match status" value="1"/>
</dbReference>
<dbReference type="RefSeq" id="XP_039141935.1">
    <property type="nucleotide sequence ID" value="XM_039286001.1"/>
</dbReference>
<feature type="compositionally biased region" description="Polar residues" evidence="9">
    <location>
        <begin position="91"/>
        <end position="123"/>
    </location>
</feature>
<feature type="region of interest" description="Disordered" evidence="9">
    <location>
        <begin position="1362"/>
        <end position="1387"/>
    </location>
</feature>
<organism evidence="11 12">
    <name type="scientific">Dioscorea cayennensis subsp. rotundata</name>
    <name type="common">White Guinea yam</name>
    <name type="synonym">Dioscorea rotundata</name>
    <dbReference type="NCBI Taxonomy" id="55577"/>
    <lineage>
        <taxon>Eukaryota</taxon>
        <taxon>Viridiplantae</taxon>
        <taxon>Streptophyta</taxon>
        <taxon>Embryophyta</taxon>
        <taxon>Tracheophyta</taxon>
        <taxon>Spermatophyta</taxon>
        <taxon>Magnoliopsida</taxon>
        <taxon>Liliopsida</taxon>
        <taxon>Dioscoreales</taxon>
        <taxon>Dioscoreaceae</taxon>
        <taxon>Dioscorea</taxon>
    </lineage>
</organism>
<evidence type="ECO:0000256" key="9">
    <source>
        <dbReference type="SAM" id="MobiDB-lite"/>
    </source>
</evidence>
<feature type="region of interest" description="Disordered" evidence="9">
    <location>
        <begin position="167"/>
        <end position="191"/>
    </location>
</feature>
<feature type="region of interest" description="Disordered" evidence="9">
    <location>
        <begin position="230"/>
        <end position="252"/>
    </location>
</feature>
<feature type="compositionally biased region" description="Acidic residues" evidence="9">
    <location>
        <begin position="1371"/>
        <end position="1381"/>
    </location>
</feature>
<feature type="region of interest" description="Disordered" evidence="9">
    <location>
        <begin position="981"/>
        <end position="1007"/>
    </location>
</feature>
<evidence type="ECO:0000256" key="2">
    <source>
        <dbReference type="ARBA" id="ARBA00022540"/>
    </source>
</evidence>
<dbReference type="InterPro" id="IPR016024">
    <property type="entry name" value="ARM-type_fold"/>
</dbReference>
<keyword evidence="11" id="KW-1185">Reference proteome</keyword>
<evidence type="ECO:0000256" key="1">
    <source>
        <dbReference type="ARBA" id="ARBA00005775"/>
    </source>
</evidence>